<evidence type="ECO:0000313" key="2">
    <source>
        <dbReference type="EMBL" id="MBU8545499.1"/>
    </source>
</evidence>
<proteinExistence type="predicted"/>
<dbReference type="InterPro" id="IPR052158">
    <property type="entry name" value="INH-QAR"/>
</dbReference>
<sequence length="221" mass="22800">MLVHPGMILLDLVAPMTVFNLMGATLRLAWKDLSPVATDVGLPVTPTSRLADLTPGAPILFLPGGLTGSVALMDDPEVLGFLAAQAAAARWVTSVCTGSLVLGAAGLLRGHRATSHWYVRDLLPLMGATMATDRVVVDRNRMTGGGATAGVDFGLRLAAEIGGEALARRIGLVLEYAPDPPFGPGSPEASPGAVPDVLARRAPVLATARAAALRAQRRLGT</sequence>
<dbReference type="CDD" id="cd03139">
    <property type="entry name" value="GATase1_PfpI_2"/>
    <property type="match status" value="1"/>
</dbReference>
<evidence type="ECO:0000313" key="3">
    <source>
        <dbReference type="Proteomes" id="UP000689967"/>
    </source>
</evidence>
<comment type="caution">
    <text evidence="2">The sequence shown here is derived from an EMBL/GenBank/DDBJ whole genome shotgun (WGS) entry which is preliminary data.</text>
</comment>
<dbReference type="PANTHER" id="PTHR43130">
    <property type="entry name" value="ARAC-FAMILY TRANSCRIPTIONAL REGULATOR"/>
    <property type="match status" value="1"/>
</dbReference>
<dbReference type="Proteomes" id="UP000689967">
    <property type="component" value="Unassembled WGS sequence"/>
</dbReference>
<accession>A0ABS6H9W7</accession>
<gene>
    <name evidence="2" type="ORF">JJQ90_17375</name>
</gene>
<organism evidence="2 3">
    <name type="scientific">Falsiroseomonas oleicola</name>
    <dbReference type="NCBI Taxonomy" id="2801474"/>
    <lineage>
        <taxon>Bacteria</taxon>
        <taxon>Pseudomonadati</taxon>
        <taxon>Pseudomonadota</taxon>
        <taxon>Alphaproteobacteria</taxon>
        <taxon>Acetobacterales</taxon>
        <taxon>Roseomonadaceae</taxon>
        <taxon>Falsiroseomonas</taxon>
    </lineage>
</organism>
<dbReference type="Pfam" id="PF01965">
    <property type="entry name" value="DJ-1_PfpI"/>
    <property type="match status" value="1"/>
</dbReference>
<reference evidence="2 3" key="1">
    <citation type="submission" date="2021-01" db="EMBL/GenBank/DDBJ databases">
        <title>Roseomonas sp. nov, a bacterium isolated from an oil production mixture in Yumen Oilfield.</title>
        <authorList>
            <person name="Wu D."/>
        </authorList>
    </citation>
    <scope>NUCLEOTIDE SEQUENCE [LARGE SCALE GENOMIC DNA]</scope>
    <source>
        <strain evidence="2 3">ROY-5-3</strain>
    </source>
</reference>
<name>A0ABS6H9W7_9PROT</name>
<dbReference type="PANTHER" id="PTHR43130:SF2">
    <property type="entry name" value="DJ-1_PFPI DOMAIN-CONTAINING PROTEIN"/>
    <property type="match status" value="1"/>
</dbReference>
<protein>
    <submittedName>
        <fullName evidence="2">DJ-1/PfpI family protein</fullName>
    </submittedName>
</protein>
<evidence type="ECO:0000259" key="1">
    <source>
        <dbReference type="Pfam" id="PF01965"/>
    </source>
</evidence>
<dbReference type="InterPro" id="IPR002818">
    <property type="entry name" value="DJ-1/PfpI"/>
</dbReference>
<feature type="domain" description="DJ-1/PfpI" evidence="1">
    <location>
        <begin position="2"/>
        <end position="159"/>
    </location>
</feature>
<dbReference type="EMBL" id="JAERQM010000005">
    <property type="protein sequence ID" value="MBU8545499.1"/>
    <property type="molecule type" value="Genomic_DNA"/>
</dbReference>
<keyword evidence="3" id="KW-1185">Reference proteome</keyword>